<protein>
    <recommendedName>
        <fullName evidence="9">Protein tyrosine phosphatase, non-receptor type 20</fullName>
    </recommendedName>
</protein>
<dbReference type="PANTHER" id="PTHR46900:SF4">
    <property type="entry name" value="FERM AND PDZ DOMAIN CONTAINING 2"/>
    <property type="match status" value="1"/>
</dbReference>
<gene>
    <name evidence="7" type="ORF">JOQ06_020398</name>
</gene>
<feature type="domain" description="Tyrosine specific protein phosphatases" evidence="5">
    <location>
        <begin position="1158"/>
        <end position="1230"/>
    </location>
</feature>
<evidence type="ECO:0000313" key="7">
    <source>
        <dbReference type="EMBL" id="KAJ4948875.1"/>
    </source>
</evidence>
<dbReference type="Pfam" id="PF00595">
    <property type="entry name" value="PDZ"/>
    <property type="match status" value="4"/>
</dbReference>
<feature type="domain" description="PDZ" evidence="6">
    <location>
        <begin position="20"/>
        <end position="107"/>
    </location>
</feature>
<evidence type="ECO:0000256" key="2">
    <source>
        <dbReference type="ARBA" id="ARBA00023242"/>
    </source>
</evidence>
<dbReference type="Gene3D" id="3.90.190.10">
    <property type="entry name" value="Protein tyrosine phosphatase superfamily"/>
    <property type="match status" value="1"/>
</dbReference>
<dbReference type="GO" id="GO:0005634">
    <property type="term" value="C:nucleus"/>
    <property type="evidence" value="ECO:0007669"/>
    <property type="project" value="UniProtKB-SubCell"/>
</dbReference>
<feature type="compositionally biased region" description="Basic and acidic residues" evidence="3">
    <location>
        <begin position="679"/>
        <end position="689"/>
    </location>
</feature>
<reference evidence="7" key="1">
    <citation type="submission" date="2022-11" db="EMBL/GenBank/DDBJ databases">
        <title>Chromosome-level genome of Pogonophryne albipinna.</title>
        <authorList>
            <person name="Jo E."/>
        </authorList>
    </citation>
    <scope>NUCLEOTIDE SEQUENCE</scope>
    <source>
        <strain evidence="7">SGF0006</strain>
        <tissue evidence="7">Muscle</tissue>
    </source>
</reference>
<dbReference type="SUPFAM" id="SSF50156">
    <property type="entry name" value="PDZ domain-like"/>
    <property type="match status" value="4"/>
</dbReference>
<dbReference type="SMART" id="SM00228">
    <property type="entry name" value="PDZ"/>
    <property type="match status" value="4"/>
</dbReference>
<dbReference type="InterPro" id="IPR003595">
    <property type="entry name" value="Tyr_Pase_cat"/>
</dbReference>
<dbReference type="Proteomes" id="UP001219934">
    <property type="component" value="Unassembled WGS sequence"/>
</dbReference>
<proteinExistence type="predicted"/>
<keyword evidence="2" id="KW-0539">Nucleus</keyword>
<evidence type="ECO:0000256" key="3">
    <source>
        <dbReference type="SAM" id="MobiDB-lite"/>
    </source>
</evidence>
<feature type="compositionally biased region" description="Acidic residues" evidence="3">
    <location>
        <begin position="161"/>
        <end position="173"/>
    </location>
</feature>
<dbReference type="CDD" id="cd06696">
    <property type="entry name" value="PDZ4_PTPN13-like"/>
    <property type="match status" value="1"/>
</dbReference>
<dbReference type="InterPro" id="IPR016130">
    <property type="entry name" value="Tyr_Pase_AS"/>
</dbReference>
<feature type="region of interest" description="Disordered" evidence="3">
    <location>
        <begin position="154"/>
        <end position="279"/>
    </location>
</feature>
<feature type="compositionally biased region" description="Pro residues" evidence="3">
    <location>
        <begin position="395"/>
        <end position="404"/>
    </location>
</feature>
<feature type="domain" description="PDZ" evidence="6">
    <location>
        <begin position="474"/>
        <end position="555"/>
    </location>
</feature>
<dbReference type="GO" id="GO:0004725">
    <property type="term" value="F:protein tyrosine phosphatase activity"/>
    <property type="evidence" value="ECO:0007669"/>
    <property type="project" value="InterPro"/>
</dbReference>
<dbReference type="InterPro" id="IPR001478">
    <property type="entry name" value="PDZ"/>
</dbReference>
<dbReference type="InterPro" id="IPR000387">
    <property type="entry name" value="Tyr_Pase_dom"/>
</dbReference>
<dbReference type="PANTHER" id="PTHR46900">
    <property type="entry name" value="TYROSINE-PROTEIN PHOSPHATASE NON-RECEPTOR TYPE 13"/>
    <property type="match status" value="1"/>
</dbReference>
<dbReference type="InterPro" id="IPR000242">
    <property type="entry name" value="PTP_cat"/>
</dbReference>
<accession>A0AAD6FUG7</accession>
<evidence type="ECO:0000259" key="4">
    <source>
        <dbReference type="PROSITE" id="PS50055"/>
    </source>
</evidence>
<dbReference type="InterPro" id="IPR036034">
    <property type="entry name" value="PDZ_sf"/>
</dbReference>
<comment type="subcellular location">
    <subcellularLocation>
        <location evidence="1">Nucleus</location>
    </subcellularLocation>
</comment>
<dbReference type="CDD" id="cd06695">
    <property type="entry name" value="PDZ3_PTPN13_FRMPD2-like"/>
    <property type="match status" value="1"/>
</dbReference>
<dbReference type="InterPro" id="IPR052074">
    <property type="entry name" value="NonRcpt_TyrProt_Phosphatase"/>
</dbReference>
<dbReference type="PROSITE" id="PS50106">
    <property type="entry name" value="PDZ"/>
    <property type="match status" value="4"/>
</dbReference>
<dbReference type="SMART" id="SM00194">
    <property type="entry name" value="PTPc"/>
    <property type="match status" value="1"/>
</dbReference>
<dbReference type="PROSITE" id="PS00383">
    <property type="entry name" value="TYR_PHOSPHATASE_1"/>
    <property type="match status" value="1"/>
</dbReference>
<feature type="domain" description="PDZ" evidence="6">
    <location>
        <begin position="716"/>
        <end position="798"/>
    </location>
</feature>
<dbReference type="Pfam" id="PF00102">
    <property type="entry name" value="Y_phosphatase"/>
    <property type="match status" value="1"/>
</dbReference>
<evidence type="ECO:0000259" key="6">
    <source>
        <dbReference type="PROSITE" id="PS50106"/>
    </source>
</evidence>
<dbReference type="SUPFAM" id="SSF52799">
    <property type="entry name" value="(Phosphotyrosine protein) phosphatases II"/>
    <property type="match status" value="1"/>
</dbReference>
<dbReference type="SMART" id="SM00404">
    <property type="entry name" value="PTPc_motif"/>
    <property type="match status" value="1"/>
</dbReference>
<feature type="compositionally biased region" description="Polar residues" evidence="3">
    <location>
        <begin position="334"/>
        <end position="355"/>
    </location>
</feature>
<name>A0AAD6FUG7_9TELE</name>
<dbReference type="PROSITE" id="PS50056">
    <property type="entry name" value="TYR_PHOSPHATASE_2"/>
    <property type="match status" value="1"/>
</dbReference>
<feature type="compositionally biased region" description="Acidic residues" evidence="3">
    <location>
        <begin position="451"/>
        <end position="460"/>
    </location>
</feature>
<organism evidence="7 8">
    <name type="scientific">Pogonophryne albipinna</name>
    <dbReference type="NCBI Taxonomy" id="1090488"/>
    <lineage>
        <taxon>Eukaryota</taxon>
        <taxon>Metazoa</taxon>
        <taxon>Chordata</taxon>
        <taxon>Craniata</taxon>
        <taxon>Vertebrata</taxon>
        <taxon>Euteleostomi</taxon>
        <taxon>Actinopterygii</taxon>
        <taxon>Neopterygii</taxon>
        <taxon>Teleostei</taxon>
        <taxon>Neoteleostei</taxon>
        <taxon>Acanthomorphata</taxon>
        <taxon>Eupercaria</taxon>
        <taxon>Perciformes</taxon>
        <taxon>Notothenioidei</taxon>
        <taxon>Pogonophryne</taxon>
    </lineage>
</organism>
<comment type="caution">
    <text evidence="7">The sequence shown here is derived from an EMBL/GenBank/DDBJ whole genome shotgun (WGS) entry which is preliminary data.</text>
</comment>
<feature type="domain" description="Tyrosine-protein phosphatase" evidence="4">
    <location>
        <begin position="986"/>
        <end position="1239"/>
    </location>
</feature>
<feature type="compositionally biased region" description="Pro residues" evidence="3">
    <location>
        <begin position="415"/>
        <end position="428"/>
    </location>
</feature>
<feature type="compositionally biased region" description="Basic and acidic residues" evidence="3">
    <location>
        <begin position="252"/>
        <end position="271"/>
    </location>
</feature>
<dbReference type="PRINTS" id="PR00700">
    <property type="entry name" value="PRTYPHPHTASE"/>
</dbReference>
<dbReference type="PROSITE" id="PS50055">
    <property type="entry name" value="TYR_PHOSPHATASE_PTP"/>
    <property type="match status" value="1"/>
</dbReference>
<evidence type="ECO:0000313" key="8">
    <source>
        <dbReference type="Proteomes" id="UP001219934"/>
    </source>
</evidence>
<feature type="region of interest" description="Disordered" evidence="3">
    <location>
        <begin position="389"/>
        <end position="463"/>
    </location>
</feature>
<dbReference type="InterPro" id="IPR029021">
    <property type="entry name" value="Prot-tyrosine_phosphatase-like"/>
</dbReference>
<feature type="region of interest" description="Disordered" evidence="3">
    <location>
        <begin position="679"/>
        <end position="701"/>
    </location>
</feature>
<evidence type="ECO:0000259" key="5">
    <source>
        <dbReference type="PROSITE" id="PS50056"/>
    </source>
</evidence>
<dbReference type="EMBL" id="JAPTMU010000001">
    <property type="protein sequence ID" value="KAJ4948875.1"/>
    <property type="molecule type" value="Genomic_DNA"/>
</dbReference>
<dbReference type="Gene3D" id="2.30.42.10">
    <property type="match status" value="4"/>
</dbReference>
<keyword evidence="8" id="KW-1185">Reference proteome</keyword>
<dbReference type="CDD" id="cd23060">
    <property type="entry name" value="PDZ5_DrPTPN13-like"/>
    <property type="match status" value="1"/>
</dbReference>
<feature type="region of interest" description="Disordered" evidence="3">
    <location>
        <begin position="844"/>
        <end position="864"/>
    </location>
</feature>
<feature type="compositionally biased region" description="Basic and acidic residues" evidence="3">
    <location>
        <begin position="435"/>
        <end position="450"/>
    </location>
</feature>
<feature type="region of interest" description="Disordered" evidence="3">
    <location>
        <begin position="334"/>
        <end position="376"/>
    </location>
</feature>
<evidence type="ECO:0008006" key="9">
    <source>
        <dbReference type="Google" id="ProtNLM"/>
    </source>
</evidence>
<feature type="compositionally biased region" description="Pro residues" evidence="3">
    <location>
        <begin position="199"/>
        <end position="220"/>
    </location>
</feature>
<sequence>MTLSGRAKDYSFVTDENTHEVVLKKSLSGLGFSFNISHMHSGPDRGSVVRIKRLFPGQPALESGLLQAGDVILSVNREPVKDLSYQRVLFLLRGAPSEVHLLICRPGPGVLFDLDDNTLSPAYFREVRSQSLDIRLGDDYSQLLRFQYDSIISAQKQAPTPEEDLTDTAEETPDPPAAPALPETQESLDGKVQAHQTPPSRPRSPPSPTSPISPPSPVSPASPASPVSPHPPASPICGSPPAQPEVQPTTGKPEEQQEVEARKQNKDRDEKEEVEVATTKGSTVMLMDVCPKSGSKYVYASGVREDADGSVTYCLMGNGLTIMADEEYLTISSTMENPRSPPSSVLSSDTPTTLSLAHPSPPLTTQPPKAKHHPIQQGLLSSHYKAVGKNSRPLVSPPQPPPATSTPITAQVGPSVPPCASPPAPTPLPAQSHTQHREEPEKREREYKDYDYEESEEEEAESRRKCFVKEFELSVDLTKSRNGSFGFTITRSKLDNCYYIQEILDNPAKSDGRLRAGDRLITVNRHDVTSVADDVAMTILRSTPRRLSMTVGRAVTNLVAPPSCDSLPDVVIYKTPSGQLGIKLTGGIGSKWQGIYCLQVVPGSPASEEGSVQPNDKILYICGRCTLGMTLEDAVKACEIAPRKVKLKIIREDQPLNPKAKWNGLFDWKKDKKILARFEEPVSPEKESPSEDEETYPSTPLFQNGRRGGRLSCIMQVELKKPEGGGLGFALIGGTNGSMLRVRENCSGGVAEQDGRLRVGDILLEVNGVIVSGLSHSKVVDILRKAEGSVQLTICRDRPLTYCESPTPPSMSAKEAVLAEQPAPVSSHGSCSSPDIMLRKPVERPPEATSDPLVNESGVFVASSPPPPRRLTIVTDDITIIPSKNGLVSHLPPDSPRKQIVTKLLDRSCKDIRKKQSDGWSSEEEDDDVFDETCRETTNQTGPPIVSEDELASLALISPSRTSQYSGCRVKSLIHILQHQLDQQELIKEFMTLEHLKPSDNCLVGKAPENRDKNRYRDILPYDETRVAIGDKQDYINASYIRMKVGEEELFYISCQGPLPTTVPAFWQMIWENKSDVIAMMTQEVERGRIKCHKYCPEKLSVPLDTGRYQLHLDNQQYLEHFHIKIIRMVETETGETHFVRHLKFTHWPDHGVPKSSEQLVRFIRYMREVHQKGPVTVHCSAGIGRTGVLICTDVILSLIENDLPINVSDVVKEMRLQRHGMIQTKDQYFFCYKVWLEVLQGILQLHSNQWQPESPRDHKLV</sequence>
<feature type="domain" description="PDZ" evidence="6">
    <location>
        <begin position="569"/>
        <end position="653"/>
    </location>
</feature>
<evidence type="ECO:0000256" key="1">
    <source>
        <dbReference type="ARBA" id="ARBA00004123"/>
    </source>
</evidence>
<dbReference type="AlphaFoldDB" id="A0AAD6FUG7"/>